<comment type="caution">
    <text evidence="1">The sequence shown here is derived from an EMBL/GenBank/DDBJ whole genome shotgun (WGS) entry which is preliminary data.</text>
</comment>
<dbReference type="AlphaFoldDB" id="A0A3M7PFP9"/>
<organism evidence="1 2">
    <name type="scientific">Brachionus plicatilis</name>
    <name type="common">Marine rotifer</name>
    <name type="synonym">Brachionus muelleri</name>
    <dbReference type="NCBI Taxonomy" id="10195"/>
    <lineage>
        <taxon>Eukaryota</taxon>
        <taxon>Metazoa</taxon>
        <taxon>Spiralia</taxon>
        <taxon>Gnathifera</taxon>
        <taxon>Rotifera</taxon>
        <taxon>Eurotatoria</taxon>
        <taxon>Monogononta</taxon>
        <taxon>Pseudotrocha</taxon>
        <taxon>Ploima</taxon>
        <taxon>Brachionidae</taxon>
        <taxon>Brachionus</taxon>
    </lineage>
</organism>
<dbReference type="EMBL" id="REGN01011147">
    <property type="protein sequence ID" value="RMZ97848.1"/>
    <property type="molecule type" value="Genomic_DNA"/>
</dbReference>
<proteinExistence type="predicted"/>
<reference evidence="1 2" key="1">
    <citation type="journal article" date="2018" name="Sci. Rep.">
        <title>Genomic signatures of local adaptation to the degree of environmental predictability in rotifers.</title>
        <authorList>
            <person name="Franch-Gras L."/>
            <person name="Hahn C."/>
            <person name="Garcia-Roger E.M."/>
            <person name="Carmona M.J."/>
            <person name="Serra M."/>
            <person name="Gomez A."/>
        </authorList>
    </citation>
    <scope>NUCLEOTIDE SEQUENCE [LARGE SCALE GENOMIC DNA]</scope>
    <source>
        <strain evidence="1">HYR1</strain>
    </source>
</reference>
<sequence length="115" mass="11728">MPAPDQSPQPGILKSIAFTFSLSMTDFFCALNSSTTSSSANASLKLSLSRDLASNLISSISGCILTTCGACSSPSLCLRTSVTSASPSPFTSSSSSLSLSFSDTTISSFCLKAFG</sequence>
<evidence type="ECO:0000313" key="1">
    <source>
        <dbReference type="EMBL" id="RMZ97848.1"/>
    </source>
</evidence>
<keyword evidence="2" id="KW-1185">Reference proteome</keyword>
<name>A0A3M7PFP9_BRAPC</name>
<gene>
    <name evidence="1" type="ORF">BpHYR1_050727</name>
</gene>
<protein>
    <submittedName>
        <fullName evidence="1">Uncharacterized protein</fullName>
    </submittedName>
</protein>
<accession>A0A3M7PFP9</accession>
<evidence type="ECO:0000313" key="2">
    <source>
        <dbReference type="Proteomes" id="UP000276133"/>
    </source>
</evidence>
<dbReference type="Proteomes" id="UP000276133">
    <property type="component" value="Unassembled WGS sequence"/>
</dbReference>